<protein>
    <recommendedName>
        <fullName evidence="7">Exoribonuclease phosphorolytic domain-containing protein</fullName>
    </recommendedName>
</protein>
<evidence type="ECO:0000313" key="8">
    <source>
        <dbReference type="EMBL" id="KAK9811069.1"/>
    </source>
</evidence>
<dbReference type="SUPFAM" id="SSF54211">
    <property type="entry name" value="Ribosomal protein S5 domain 2-like"/>
    <property type="match status" value="1"/>
</dbReference>
<gene>
    <name evidence="8" type="ORF">WJX73_010765</name>
</gene>
<evidence type="ECO:0000256" key="1">
    <source>
        <dbReference type="ARBA" id="ARBA00004123"/>
    </source>
</evidence>
<evidence type="ECO:0000256" key="3">
    <source>
        <dbReference type="ARBA" id="ARBA00022552"/>
    </source>
</evidence>
<dbReference type="Pfam" id="PF01138">
    <property type="entry name" value="RNase_PH"/>
    <property type="match status" value="1"/>
</dbReference>
<dbReference type="GO" id="GO:0000177">
    <property type="term" value="C:cytoplasmic exosome (RNase complex)"/>
    <property type="evidence" value="ECO:0007669"/>
    <property type="project" value="TreeGrafter"/>
</dbReference>
<dbReference type="InterPro" id="IPR020568">
    <property type="entry name" value="Ribosomal_Su5_D2-typ_SF"/>
</dbReference>
<evidence type="ECO:0000256" key="2">
    <source>
        <dbReference type="ARBA" id="ARBA00006678"/>
    </source>
</evidence>
<dbReference type="InterPro" id="IPR027408">
    <property type="entry name" value="PNPase/RNase_PH_dom_sf"/>
</dbReference>
<proteinExistence type="inferred from homology"/>
<comment type="similarity">
    <text evidence="2">Belongs to the RNase PH family.</text>
</comment>
<dbReference type="PANTHER" id="PTHR11953:SF1">
    <property type="entry name" value="EXOSOME COMPLEX COMPONENT RRP46"/>
    <property type="match status" value="1"/>
</dbReference>
<evidence type="ECO:0000313" key="9">
    <source>
        <dbReference type="Proteomes" id="UP001465755"/>
    </source>
</evidence>
<feature type="domain" description="Exoribonuclease phosphorolytic" evidence="7">
    <location>
        <begin position="24"/>
        <end position="148"/>
    </location>
</feature>
<dbReference type="PANTHER" id="PTHR11953">
    <property type="entry name" value="EXOSOME COMPLEX COMPONENT"/>
    <property type="match status" value="1"/>
</dbReference>
<dbReference type="AlphaFoldDB" id="A0AAW1PSG7"/>
<dbReference type="GO" id="GO:0071028">
    <property type="term" value="P:nuclear mRNA surveillance"/>
    <property type="evidence" value="ECO:0007669"/>
    <property type="project" value="TreeGrafter"/>
</dbReference>
<dbReference type="InterPro" id="IPR036345">
    <property type="entry name" value="ExoRNase_PH_dom2_sf"/>
</dbReference>
<dbReference type="GO" id="GO:0005730">
    <property type="term" value="C:nucleolus"/>
    <property type="evidence" value="ECO:0007669"/>
    <property type="project" value="TreeGrafter"/>
</dbReference>
<dbReference type="EMBL" id="JALJOQ010000012">
    <property type="protein sequence ID" value="KAK9811069.1"/>
    <property type="molecule type" value="Genomic_DNA"/>
</dbReference>
<evidence type="ECO:0000256" key="4">
    <source>
        <dbReference type="ARBA" id="ARBA00022835"/>
    </source>
</evidence>
<dbReference type="InterPro" id="IPR050080">
    <property type="entry name" value="RNase_PH"/>
</dbReference>
<dbReference type="InterPro" id="IPR001247">
    <property type="entry name" value="ExoRNase_PH_dom1"/>
</dbReference>
<keyword evidence="3" id="KW-0698">rRNA processing</keyword>
<dbReference type="Gene3D" id="3.30.230.70">
    <property type="entry name" value="GHMP Kinase, N-terminal domain"/>
    <property type="match status" value="1"/>
</dbReference>
<dbReference type="GO" id="GO:0071051">
    <property type="term" value="P:poly(A)-dependent snoRNA 3'-end processing"/>
    <property type="evidence" value="ECO:0007669"/>
    <property type="project" value="TreeGrafter"/>
</dbReference>
<comment type="caution">
    <text evidence="8">The sequence shown here is derived from an EMBL/GenBank/DDBJ whole genome shotgun (WGS) entry which is preliminary data.</text>
</comment>
<feature type="region of interest" description="Disordered" evidence="6">
    <location>
        <begin position="1"/>
        <end position="21"/>
    </location>
</feature>
<dbReference type="GO" id="GO:0003723">
    <property type="term" value="F:RNA binding"/>
    <property type="evidence" value="ECO:0007669"/>
    <property type="project" value="TreeGrafter"/>
</dbReference>
<evidence type="ECO:0000259" key="7">
    <source>
        <dbReference type="Pfam" id="PF01138"/>
    </source>
</evidence>
<dbReference type="GO" id="GO:0034475">
    <property type="term" value="P:U4 snRNA 3'-end processing"/>
    <property type="evidence" value="ECO:0007669"/>
    <property type="project" value="TreeGrafter"/>
</dbReference>
<evidence type="ECO:0000256" key="6">
    <source>
        <dbReference type="SAM" id="MobiDB-lite"/>
    </source>
</evidence>
<dbReference type="GO" id="GO:0016075">
    <property type="term" value="P:rRNA catabolic process"/>
    <property type="evidence" value="ECO:0007669"/>
    <property type="project" value="TreeGrafter"/>
</dbReference>
<dbReference type="GO" id="GO:0006364">
    <property type="term" value="P:rRNA processing"/>
    <property type="evidence" value="ECO:0007669"/>
    <property type="project" value="UniProtKB-KW"/>
</dbReference>
<sequence>MDQRAGPGPGSSAPRRADGRTATQLRRYTCDLGLQEQADGSALWQQGGTHILAVVHGPTQPTFGPSARRADPERAVVQVNVRAKEGIQGHQQKAWQQFVRKAVEGIVIAKLHPKCLIKVVLQILSEDGAVLACLLSAASAALVDAGIPLTTSFVASSCALSSEGNILLDASAREEQEAQAVVCAAFAYHLHAPHDEGPSVGQHAMACDTSGRLSVASLNALLQATRLSCAQIALLAHASLADVYKS</sequence>
<dbReference type="SUPFAM" id="SSF55666">
    <property type="entry name" value="Ribonuclease PH domain 2-like"/>
    <property type="match status" value="1"/>
</dbReference>
<reference evidence="8 9" key="1">
    <citation type="journal article" date="2024" name="Nat. Commun.">
        <title>Phylogenomics reveals the evolutionary origins of lichenization in chlorophyte algae.</title>
        <authorList>
            <person name="Puginier C."/>
            <person name="Libourel C."/>
            <person name="Otte J."/>
            <person name="Skaloud P."/>
            <person name="Haon M."/>
            <person name="Grisel S."/>
            <person name="Petersen M."/>
            <person name="Berrin J.G."/>
            <person name="Delaux P.M."/>
            <person name="Dal Grande F."/>
            <person name="Keller J."/>
        </authorList>
    </citation>
    <scope>NUCLEOTIDE SEQUENCE [LARGE SCALE GENOMIC DNA]</scope>
    <source>
        <strain evidence="8 9">SAG 2036</strain>
    </source>
</reference>
<keyword evidence="5" id="KW-0539">Nucleus</keyword>
<comment type="subcellular location">
    <subcellularLocation>
        <location evidence="1">Nucleus</location>
    </subcellularLocation>
</comment>
<evidence type="ECO:0000256" key="5">
    <source>
        <dbReference type="ARBA" id="ARBA00023242"/>
    </source>
</evidence>
<dbReference type="Proteomes" id="UP001465755">
    <property type="component" value="Unassembled WGS sequence"/>
</dbReference>
<keyword evidence="4" id="KW-0271">Exosome</keyword>
<dbReference type="GO" id="GO:0000176">
    <property type="term" value="C:nuclear exosome (RNase complex)"/>
    <property type="evidence" value="ECO:0007669"/>
    <property type="project" value="TreeGrafter"/>
</dbReference>
<keyword evidence="9" id="KW-1185">Reference proteome</keyword>
<organism evidence="8 9">
    <name type="scientific">Symbiochloris irregularis</name>
    <dbReference type="NCBI Taxonomy" id="706552"/>
    <lineage>
        <taxon>Eukaryota</taxon>
        <taxon>Viridiplantae</taxon>
        <taxon>Chlorophyta</taxon>
        <taxon>core chlorophytes</taxon>
        <taxon>Trebouxiophyceae</taxon>
        <taxon>Trebouxiales</taxon>
        <taxon>Trebouxiaceae</taxon>
        <taxon>Symbiochloris</taxon>
    </lineage>
</organism>
<name>A0AAW1PSG7_9CHLO</name>
<accession>A0AAW1PSG7</accession>